<keyword evidence="4" id="KW-1185">Reference proteome</keyword>
<organism evidence="3 4">
    <name type="scientific">Phytophthora rubi</name>
    <dbReference type="NCBI Taxonomy" id="129364"/>
    <lineage>
        <taxon>Eukaryota</taxon>
        <taxon>Sar</taxon>
        <taxon>Stramenopiles</taxon>
        <taxon>Oomycota</taxon>
        <taxon>Peronosporomycetes</taxon>
        <taxon>Peronosporales</taxon>
        <taxon>Peronosporaceae</taxon>
        <taxon>Phytophthora</taxon>
    </lineage>
</organism>
<protein>
    <recommendedName>
        <fullName evidence="6">Myb/SANT-like domain-containing protein</fullName>
    </recommendedName>
</protein>
<feature type="region of interest" description="Disordered" evidence="1">
    <location>
        <begin position="116"/>
        <end position="137"/>
    </location>
</feature>
<dbReference type="AlphaFoldDB" id="A0A6A4G0I4"/>
<evidence type="ECO:0000313" key="5">
    <source>
        <dbReference type="Proteomes" id="UP000435112"/>
    </source>
</evidence>
<dbReference type="Proteomes" id="UP000435112">
    <property type="component" value="Unassembled WGS sequence"/>
</dbReference>
<reference evidence="3 4" key="1">
    <citation type="submission" date="2018-08" db="EMBL/GenBank/DDBJ databases">
        <title>Genomic investigation of the strawberry pathogen Phytophthora fragariae indicates pathogenicity is determined by transcriptional variation in three key races.</title>
        <authorList>
            <person name="Adams T.M."/>
            <person name="Armitage A.D."/>
            <person name="Sobczyk M.K."/>
            <person name="Bates H.J."/>
            <person name="Dunwell J.M."/>
            <person name="Nellist C.F."/>
            <person name="Harrison R.J."/>
        </authorList>
    </citation>
    <scope>NUCLEOTIDE SEQUENCE [LARGE SCALE GENOMIC DNA]</scope>
    <source>
        <strain evidence="2 5">SCRP324</strain>
        <strain evidence="3 4">SCRP333</strain>
    </source>
</reference>
<accession>A0A6A4G0I4</accession>
<dbReference type="Proteomes" id="UP000434957">
    <property type="component" value="Unassembled WGS sequence"/>
</dbReference>
<evidence type="ECO:0008006" key="6">
    <source>
        <dbReference type="Google" id="ProtNLM"/>
    </source>
</evidence>
<evidence type="ECO:0000313" key="4">
    <source>
        <dbReference type="Proteomes" id="UP000434957"/>
    </source>
</evidence>
<proteinExistence type="predicted"/>
<dbReference type="EMBL" id="QXFT01000339">
    <property type="protein sequence ID" value="KAE9346781.1"/>
    <property type="molecule type" value="Genomic_DNA"/>
</dbReference>
<sequence length="216" mass="24166">MVADLVRLRYDTLSTRFGNAKNNAAIGEAWLLLATEMSRLPDKVISMEQCKNKIVWLKRKWAEYYSDIRATGNLEIPVSEPPGLVLMMEYWSSSSGMNGQALADTEVDADDYVQNANHDVSDEAPSNMSPPPSKRRKTMADSFELGMKSMTDSFQAMAAAMYSPTVPTSSEDIAGVIDHCLEELMKREEVQLAQMLMQTHYMAQLIAKLEGNNDKQ</sequence>
<evidence type="ECO:0000256" key="1">
    <source>
        <dbReference type="SAM" id="MobiDB-lite"/>
    </source>
</evidence>
<dbReference type="EMBL" id="QXFU01000355">
    <property type="protein sequence ID" value="KAE9035736.1"/>
    <property type="molecule type" value="Genomic_DNA"/>
</dbReference>
<name>A0A6A4G0I4_9STRA</name>
<evidence type="ECO:0000313" key="3">
    <source>
        <dbReference type="EMBL" id="KAE9346781.1"/>
    </source>
</evidence>
<dbReference type="OrthoDB" id="117366at2759"/>
<evidence type="ECO:0000313" key="2">
    <source>
        <dbReference type="EMBL" id="KAE9035736.1"/>
    </source>
</evidence>
<comment type="caution">
    <text evidence="3">The sequence shown here is derived from an EMBL/GenBank/DDBJ whole genome shotgun (WGS) entry which is preliminary data.</text>
</comment>
<gene>
    <name evidence="2" type="ORF">PR002_g7416</name>
    <name evidence="3" type="ORF">PR003_g7266</name>
</gene>